<evidence type="ECO:0000259" key="4">
    <source>
        <dbReference type="Pfam" id="PF00176"/>
    </source>
</evidence>
<dbReference type="PANTHER" id="PTHR45626">
    <property type="entry name" value="TRANSCRIPTION TERMINATION FACTOR 2-RELATED"/>
    <property type="match status" value="1"/>
</dbReference>
<dbReference type="SUPFAM" id="SSF52540">
    <property type="entry name" value="P-loop containing nucleoside triphosphate hydrolases"/>
    <property type="match status" value="1"/>
</dbReference>
<dbReference type="VEuPathDB" id="FungiDB:PTTG_30858"/>
<dbReference type="GO" id="GO:0016787">
    <property type="term" value="F:hydrolase activity"/>
    <property type="evidence" value="ECO:0007669"/>
    <property type="project" value="UniProtKB-KW"/>
</dbReference>
<dbReference type="Pfam" id="PF00176">
    <property type="entry name" value="SNF2-rel_dom"/>
    <property type="match status" value="1"/>
</dbReference>
<evidence type="ECO:0000313" key="7">
    <source>
        <dbReference type="Proteomes" id="UP000005240"/>
    </source>
</evidence>
<dbReference type="AlphaFoldDB" id="A0A180FX32"/>
<dbReference type="EMBL" id="ADAS02008054">
    <property type="protein sequence ID" value="OAV85026.1"/>
    <property type="molecule type" value="Genomic_DNA"/>
</dbReference>
<dbReference type="OrthoDB" id="2801544at2759"/>
<dbReference type="EnsemblFungi" id="PTTG_30858-t43_1">
    <property type="protein sequence ID" value="PTTG_30858-t43_1-p1"/>
    <property type="gene ID" value="PTTG_30858"/>
</dbReference>
<dbReference type="InterPro" id="IPR038718">
    <property type="entry name" value="SNF2-like_sf"/>
</dbReference>
<dbReference type="GO" id="GO:0005524">
    <property type="term" value="F:ATP binding"/>
    <property type="evidence" value="ECO:0007669"/>
    <property type="project" value="UniProtKB-KW"/>
</dbReference>
<evidence type="ECO:0000256" key="3">
    <source>
        <dbReference type="ARBA" id="ARBA00022840"/>
    </source>
</evidence>
<accession>A0A180FX32</accession>
<dbReference type="GO" id="GO:0005634">
    <property type="term" value="C:nucleus"/>
    <property type="evidence" value="ECO:0007669"/>
    <property type="project" value="TreeGrafter"/>
</dbReference>
<proteinExistence type="predicted"/>
<feature type="non-terminal residue" evidence="5">
    <location>
        <position position="183"/>
    </location>
</feature>
<gene>
    <name evidence="5" type="ORF">PTTG_30858</name>
</gene>
<dbReference type="InterPro" id="IPR000330">
    <property type="entry name" value="SNF2_N"/>
</dbReference>
<feature type="domain" description="SNF2 N-terminal" evidence="4">
    <location>
        <begin position="89"/>
        <end position="163"/>
    </location>
</feature>
<evidence type="ECO:0000313" key="6">
    <source>
        <dbReference type="EnsemblFungi" id="PTTG_30858-t43_1-p1"/>
    </source>
</evidence>
<dbReference type="GO" id="GO:0008094">
    <property type="term" value="F:ATP-dependent activity, acting on DNA"/>
    <property type="evidence" value="ECO:0007669"/>
    <property type="project" value="TreeGrafter"/>
</dbReference>
<evidence type="ECO:0000256" key="1">
    <source>
        <dbReference type="ARBA" id="ARBA00022741"/>
    </source>
</evidence>
<reference evidence="6" key="4">
    <citation type="submission" date="2025-05" db="UniProtKB">
        <authorList>
            <consortium name="EnsemblFungi"/>
        </authorList>
    </citation>
    <scope>IDENTIFICATION</scope>
    <source>
        <strain evidence="6">isolate 1-1 / race 1 (BBBD)</strain>
    </source>
</reference>
<dbReference type="InterPro" id="IPR050628">
    <property type="entry name" value="SNF2_RAD54_helicase_TF"/>
</dbReference>
<sequence length="183" mass="20607">MKIKAFVVTLPGDQLELRGCVFSRHKNVSLVKNAFEAAHVELTPIWNYNPSLFFEIPHLTFNHVGDDGIAQEDWLAPALRQCWTNLKPHQLTALRFLRNNESPNNDPVLVWNHPINAWLHPLIHQAGINPTSNLMASRCRGSILADDMGLGKTLTTLAYILATNDAAVDYYWADWTHQSAATL</sequence>
<organism evidence="5">
    <name type="scientific">Puccinia triticina (isolate 1-1 / race 1 (BBBD))</name>
    <name type="common">Brown leaf rust fungus</name>
    <dbReference type="NCBI Taxonomy" id="630390"/>
    <lineage>
        <taxon>Eukaryota</taxon>
        <taxon>Fungi</taxon>
        <taxon>Dikarya</taxon>
        <taxon>Basidiomycota</taxon>
        <taxon>Pucciniomycotina</taxon>
        <taxon>Pucciniomycetes</taxon>
        <taxon>Pucciniales</taxon>
        <taxon>Pucciniaceae</taxon>
        <taxon>Puccinia</taxon>
    </lineage>
</organism>
<reference evidence="6 7" key="3">
    <citation type="journal article" date="2017" name="G3 (Bethesda)">
        <title>Comparative analysis highlights variable genome content of wheat rusts and divergence of the mating loci.</title>
        <authorList>
            <person name="Cuomo C.A."/>
            <person name="Bakkeren G."/>
            <person name="Khalil H.B."/>
            <person name="Panwar V."/>
            <person name="Joly D."/>
            <person name="Linning R."/>
            <person name="Sakthikumar S."/>
            <person name="Song X."/>
            <person name="Adiconis X."/>
            <person name="Fan L."/>
            <person name="Goldberg J.M."/>
            <person name="Levin J.Z."/>
            <person name="Young S."/>
            <person name="Zeng Q."/>
            <person name="Anikster Y."/>
            <person name="Bruce M."/>
            <person name="Wang M."/>
            <person name="Yin C."/>
            <person name="McCallum B."/>
            <person name="Szabo L.J."/>
            <person name="Hulbert S."/>
            <person name="Chen X."/>
            <person name="Fellers J.P."/>
        </authorList>
    </citation>
    <scope>NUCLEOTIDE SEQUENCE</scope>
    <source>
        <strain evidence="6">isolate 1-1 / race 1 (BBBD)</strain>
        <strain evidence="7">Isolate 1-1 / race 1 (BBBD)</strain>
    </source>
</reference>
<dbReference type="GO" id="GO:0006281">
    <property type="term" value="P:DNA repair"/>
    <property type="evidence" value="ECO:0007669"/>
    <property type="project" value="TreeGrafter"/>
</dbReference>
<reference evidence="5" key="2">
    <citation type="submission" date="2016-05" db="EMBL/GenBank/DDBJ databases">
        <title>Comparative analysis highlights variable genome content of wheat rusts and divergence of the mating loci.</title>
        <authorList>
            <person name="Cuomo C.A."/>
            <person name="Bakkeren G."/>
            <person name="Szabo L."/>
            <person name="Khalil H."/>
            <person name="Joly D."/>
            <person name="Goldberg J."/>
            <person name="Young S."/>
            <person name="Zeng Q."/>
            <person name="Fellers J."/>
        </authorList>
    </citation>
    <scope>NUCLEOTIDE SEQUENCE [LARGE SCALE GENOMIC DNA]</scope>
    <source>
        <strain evidence="5">1-1 BBBD Race 1</strain>
    </source>
</reference>
<keyword evidence="7" id="KW-1185">Reference proteome</keyword>
<keyword evidence="3" id="KW-0067">ATP-binding</keyword>
<evidence type="ECO:0000256" key="2">
    <source>
        <dbReference type="ARBA" id="ARBA00022801"/>
    </source>
</evidence>
<dbReference type="PANTHER" id="PTHR45626:SF22">
    <property type="entry name" value="DNA REPAIR PROTEIN RAD5"/>
    <property type="match status" value="1"/>
</dbReference>
<name>A0A180FX32_PUCT1</name>
<protein>
    <submittedName>
        <fullName evidence="6">SNF2_N domain-containing protein</fullName>
    </submittedName>
</protein>
<keyword evidence="2" id="KW-0378">Hydrolase</keyword>
<evidence type="ECO:0000313" key="5">
    <source>
        <dbReference type="EMBL" id="OAV85026.1"/>
    </source>
</evidence>
<dbReference type="Proteomes" id="UP000005240">
    <property type="component" value="Unassembled WGS sequence"/>
</dbReference>
<dbReference type="InterPro" id="IPR027417">
    <property type="entry name" value="P-loop_NTPase"/>
</dbReference>
<reference evidence="5" key="1">
    <citation type="submission" date="2009-11" db="EMBL/GenBank/DDBJ databases">
        <authorList>
            <consortium name="The Broad Institute Genome Sequencing Platform"/>
            <person name="Ward D."/>
            <person name="Feldgarden M."/>
            <person name="Earl A."/>
            <person name="Young S.K."/>
            <person name="Zeng Q."/>
            <person name="Koehrsen M."/>
            <person name="Alvarado L."/>
            <person name="Berlin A."/>
            <person name="Bochicchio J."/>
            <person name="Borenstein D."/>
            <person name="Chapman S.B."/>
            <person name="Chen Z."/>
            <person name="Engels R."/>
            <person name="Freedman E."/>
            <person name="Gellesch M."/>
            <person name="Goldberg J."/>
            <person name="Griggs A."/>
            <person name="Gujja S."/>
            <person name="Heilman E."/>
            <person name="Heiman D."/>
            <person name="Hepburn T."/>
            <person name="Howarth C."/>
            <person name="Jen D."/>
            <person name="Larson L."/>
            <person name="Lewis B."/>
            <person name="Mehta T."/>
            <person name="Park D."/>
            <person name="Pearson M."/>
            <person name="Roberts A."/>
            <person name="Saif S."/>
            <person name="Shea T."/>
            <person name="Shenoy N."/>
            <person name="Sisk P."/>
            <person name="Stolte C."/>
            <person name="Sykes S."/>
            <person name="Thomson T."/>
            <person name="Walk T."/>
            <person name="White J."/>
            <person name="Yandava C."/>
            <person name="Izard J."/>
            <person name="Baranova O.V."/>
            <person name="Blanton J.M."/>
            <person name="Tanner A.C."/>
            <person name="Dewhirst F.E."/>
            <person name="Haas B."/>
            <person name="Nusbaum C."/>
            <person name="Birren B."/>
        </authorList>
    </citation>
    <scope>NUCLEOTIDE SEQUENCE [LARGE SCALE GENOMIC DNA]</scope>
    <source>
        <strain evidence="5">1-1 BBBD Race 1</strain>
    </source>
</reference>
<dbReference type="Gene3D" id="3.40.50.10810">
    <property type="entry name" value="Tandem AAA-ATPase domain"/>
    <property type="match status" value="1"/>
</dbReference>
<keyword evidence="1" id="KW-0547">Nucleotide-binding</keyword>